<feature type="compositionally biased region" description="Pro residues" evidence="1">
    <location>
        <begin position="156"/>
        <end position="165"/>
    </location>
</feature>
<gene>
    <name evidence="2" type="ORF">FHS22_004347</name>
</gene>
<feature type="compositionally biased region" description="Pro residues" evidence="1">
    <location>
        <begin position="37"/>
        <end position="54"/>
    </location>
</feature>
<dbReference type="AlphaFoldDB" id="A0A841D480"/>
<evidence type="ECO:0000313" key="3">
    <source>
        <dbReference type="Proteomes" id="UP000562352"/>
    </source>
</evidence>
<evidence type="ECO:0008006" key="4">
    <source>
        <dbReference type="Google" id="ProtNLM"/>
    </source>
</evidence>
<sequence length="215" mass="22335">MSMPVPPADAGQPPAAPAPPVQAQPPTPAPAQQAQPPASPPVPQPPTWTPPPPSSQGDDSEDLAKLPQKWQKHIRDLRDESAKYRTTARSETVLRHAYTTAAAHGVNPDALLGSVAFMERAKGLDPSAEDFPAKLAEAIQAALTANPWMAAAPAAPVVPPTPQVPPSSGGDFGAGNGGGQAPRSLRDQIADAESKGDWKTARQLKSALLIQQSSQ</sequence>
<organism evidence="2 3">
    <name type="scientific">Planomonospora venezuelensis</name>
    <dbReference type="NCBI Taxonomy" id="1999"/>
    <lineage>
        <taxon>Bacteria</taxon>
        <taxon>Bacillati</taxon>
        <taxon>Actinomycetota</taxon>
        <taxon>Actinomycetes</taxon>
        <taxon>Streptosporangiales</taxon>
        <taxon>Streptosporangiaceae</taxon>
        <taxon>Planomonospora</taxon>
    </lineage>
</organism>
<dbReference type="Proteomes" id="UP000562352">
    <property type="component" value="Unassembled WGS sequence"/>
</dbReference>
<protein>
    <recommendedName>
        <fullName evidence="4">Scaffolding protein</fullName>
    </recommendedName>
</protein>
<evidence type="ECO:0000256" key="1">
    <source>
        <dbReference type="SAM" id="MobiDB-lite"/>
    </source>
</evidence>
<feature type="region of interest" description="Disordered" evidence="1">
    <location>
        <begin position="154"/>
        <end position="198"/>
    </location>
</feature>
<dbReference type="EMBL" id="JACHJJ010000015">
    <property type="protein sequence ID" value="MBB5965061.1"/>
    <property type="molecule type" value="Genomic_DNA"/>
</dbReference>
<reference evidence="2 3" key="1">
    <citation type="submission" date="2020-08" db="EMBL/GenBank/DDBJ databases">
        <title>Genomic Encyclopedia of Type Strains, Phase III (KMG-III): the genomes of soil and plant-associated and newly described type strains.</title>
        <authorList>
            <person name="Whitman W."/>
        </authorList>
    </citation>
    <scope>NUCLEOTIDE SEQUENCE [LARGE SCALE GENOMIC DNA]</scope>
    <source>
        <strain evidence="2 3">CECT 3303</strain>
    </source>
</reference>
<proteinExistence type="predicted"/>
<dbReference type="RefSeq" id="WP_221473935.1">
    <property type="nucleotide sequence ID" value="NZ_BAAAWZ010000001.1"/>
</dbReference>
<feature type="compositionally biased region" description="Pro residues" evidence="1">
    <location>
        <begin position="14"/>
        <end position="29"/>
    </location>
</feature>
<feature type="compositionally biased region" description="Gly residues" evidence="1">
    <location>
        <begin position="170"/>
        <end position="180"/>
    </location>
</feature>
<evidence type="ECO:0000313" key="2">
    <source>
        <dbReference type="EMBL" id="MBB5965061.1"/>
    </source>
</evidence>
<accession>A0A841D480</accession>
<name>A0A841D480_PLAVE</name>
<feature type="region of interest" description="Disordered" evidence="1">
    <location>
        <begin position="1"/>
        <end position="68"/>
    </location>
</feature>
<feature type="compositionally biased region" description="Basic and acidic residues" evidence="1">
    <location>
        <begin position="184"/>
        <end position="198"/>
    </location>
</feature>
<keyword evidence="3" id="KW-1185">Reference proteome</keyword>
<comment type="caution">
    <text evidence="2">The sequence shown here is derived from an EMBL/GenBank/DDBJ whole genome shotgun (WGS) entry which is preliminary data.</text>
</comment>